<sequence length="62" mass="6952">MTDRKPNPIPFNPDTMTISQMKLCAESLRTIFHAMPTTTPEGIVGHLEHLQDTMLKRYGAPA</sequence>
<name>A0A1W6DWX2_9CAUD</name>
<accession>A0A1W6DWX2</accession>
<dbReference type="EMBL" id="KY629563">
    <property type="protein sequence ID" value="ARK07517.1"/>
    <property type="molecule type" value="Genomic_DNA"/>
</dbReference>
<evidence type="ECO:0000313" key="1">
    <source>
        <dbReference type="EMBL" id="ARK07517.1"/>
    </source>
</evidence>
<evidence type="ECO:0000313" key="2">
    <source>
        <dbReference type="Proteomes" id="UP000223906"/>
    </source>
</evidence>
<protein>
    <submittedName>
        <fullName evidence="1">Uncharacterized protein</fullName>
    </submittedName>
</protein>
<proteinExistence type="predicted"/>
<reference evidence="1 2" key="1">
    <citation type="submission" date="2017-02" db="EMBL/GenBank/DDBJ databases">
        <title>The first characterized phage against a member of the ecologically important #sphingomonads reveals high dissimilarity against all other known phages.</title>
        <authorList>
            <person name="Nielsen T.K."/>
            <person name="Carstens A.B."/>
            <person name="Kot W."/>
            <person name="Lametsch R."/>
            <person name="Neve H."/>
            <person name="Hansen L.H."/>
        </authorList>
    </citation>
    <scope>NUCLEOTIDE SEQUENCE [LARGE SCALE GENOMIC DNA]</scope>
</reference>
<dbReference type="Proteomes" id="UP000223906">
    <property type="component" value="Segment"/>
</dbReference>
<organism evidence="1 2">
    <name type="scientific">Sphingobium phage Lacusarx</name>
    <dbReference type="NCBI Taxonomy" id="1980139"/>
    <lineage>
        <taxon>Viruses</taxon>
        <taxon>Duplodnaviria</taxon>
        <taxon>Heunggongvirae</taxon>
        <taxon>Uroviricota</taxon>
        <taxon>Caudoviricetes</taxon>
        <taxon>Lacusarxvirus</taxon>
        <taxon>Lacusarxvirus lacusarx</taxon>
    </lineage>
</organism>
<gene>
    <name evidence="1" type="ORF">LAV_00142</name>
</gene>
<keyword evidence="2" id="KW-1185">Reference proteome</keyword>